<evidence type="ECO:0000313" key="2">
    <source>
        <dbReference type="Ensembl" id="ENSPANP00000052605.1"/>
    </source>
</evidence>
<organism evidence="2 3">
    <name type="scientific">Papio anubis</name>
    <name type="common">Olive baboon</name>
    <dbReference type="NCBI Taxonomy" id="9555"/>
    <lineage>
        <taxon>Eukaryota</taxon>
        <taxon>Metazoa</taxon>
        <taxon>Chordata</taxon>
        <taxon>Craniata</taxon>
        <taxon>Vertebrata</taxon>
        <taxon>Euteleostomi</taxon>
        <taxon>Mammalia</taxon>
        <taxon>Eutheria</taxon>
        <taxon>Euarchontoglires</taxon>
        <taxon>Primates</taxon>
        <taxon>Haplorrhini</taxon>
        <taxon>Catarrhini</taxon>
        <taxon>Cercopithecidae</taxon>
        <taxon>Cercopithecinae</taxon>
        <taxon>Papio</taxon>
    </lineage>
</organism>
<accession>A0A8I5NES8</accession>
<evidence type="ECO:0000313" key="3">
    <source>
        <dbReference type="Proteomes" id="UP000028761"/>
    </source>
</evidence>
<evidence type="ECO:0000256" key="1">
    <source>
        <dbReference type="SAM" id="MobiDB-lite"/>
    </source>
</evidence>
<feature type="region of interest" description="Disordered" evidence="1">
    <location>
        <begin position="271"/>
        <end position="291"/>
    </location>
</feature>
<dbReference type="Proteomes" id="UP000028761">
    <property type="component" value="Unplaced"/>
</dbReference>
<dbReference type="Ensembl" id="ENSPANT00000075711.1">
    <property type="protein sequence ID" value="ENSPANP00000052605.1"/>
    <property type="gene ID" value="ENSPANG00000041616.1"/>
</dbReference>
<name>A0A8I5NES8_PAPAN</name>
<dbReference type="AlphaFoldDB" id="A0A8I5NES8"/>
<protein>
    <submittedName>
        <fullName evidence="2">Uncharacterized protein</fullName>
    </submittedName>
</protein>
<sequence>MSCGNLQDQRQLTASDKYLCPSWTSLDWKDIVNSCKDHDNPKNSSCINWWEWDLLPLKQSPYAILGLMSCGTPKLQAGPLPPVCQSLKPYIHFTKGNASSYCPYNKCNPIQLTITIATSQNSSPSLSRIYGIWANISEKHPRGIFEICFIAPSTSLSHLPQTITPPIPSDKTKVAIVEGKNLRPTLDIETVSQNANTWLEWIKYSIHSQNKNDSYAWAHSTPEAQIVSFPFKWSCNRPEMDCMVALLQDPTAWGNKSCQTLSLLFPEVQHPAGQPPKAIQPPSSGTKFTSC</sequence>
<keyword evidence="3" id="KW-1185">Reference proteome</keyword>
<dbReference type="GeneTree" id="ENSGT01050000248234"/>
<feature type="compositionally biased region" description="Polar residues" evidence="1">
    <location>
        <begin position="281"/>
        <end position="291"/>
    </location>
</feature>
<reference evidence="2" key="1">
    <citation type="submission" date="2025-08" db="UniProtKB">
        <authorList>
            <consortium name="Ensembl"/>
        </authorList>
    </citation>
    <scope>IDENTIFICATION</scope>
</reference>
<proteinExistence type="predicted"/>
<reference evidence="2" key="2">
    <citation type="submission" date="2025-09" db="UniProtKB">
        <authorList>
            <consortium name="Ensembl"/>
        </authorList>
    </citation>
    <scope>IDENTIFICATION</scope>
</reference>